<dbReference type="KEGG" id="prz:GZH47_32730"/>
<sequence length="160" mass="18420">MRDLRADIKDILEKYGHKVVYVRQDKRFRCDCYSERSGEPMADCPKCFGTTYKVSIRSCLTRRKVSVVPETLPGARRVSPLGNIAATTYKYYMEHDVAPQPGDLILEVEWDGEKPATITEKLYVSVPDPLRGDTGRIEFWQVYVRLDWKGDNDDATLTEH</sequence>
<dbReference type="AlphaFoldDB" id="A0A6C0PBD0"/>
<geneLocation type="plasmid" evidence="1 2">
    <name>unnamed2</name>
</geneLocation>
<organism evidence="1 2">
    <name type="scientific">Paenibacillus rhizovicinus</name>
    <dbReference type="NCBI Taxonomy" id="2704463"/>
    <lineage>
        <taxon>Bacteria</taxon>
        <taxon>Bacillati</taxon>
        <taxon>Bacillota</taxon>
        <taxon>Bacilli</taxon>
        <taxon>Bacillales</taxon>
        <taxon>Paenibacillaceae</taxon>
        <taxon>Paenibacillus</taxon>
    </lineage>
</organism>
<dbReference type="Proteomes" id="UP000479114">
    <property type="component" value="Plasmid unnamed2"/>
</dbReference>
<accession>A0A6C0PBD0</accession>
<evidence type="ECO:0000313" key="1">
    <source>
        <dbReference type="EMBL" id="QHW35665.1"/>
    </source>
</evidence>
<reference evidence="1 2" key="1">
    <citation type="submission" date="2020-02" db="EMBL/GenBank/DDBJ databases">
        <title>Paenibacillus sp. nov., isolated from rhizosphere soil of tomato.</title>
        <authorList>
            <person name="Weon H.-Y."/>
            <person name="Lee S.A."/>
        </authorList>
    </citation>
    <scope>NUCLEOTIDE SEQUENCE [LARGE SCALE GENOMIC DNA]</scope>
    <source>
        <strain evidence="1 2">14171R-81</strain>
        <plasmid evidence="1 2">unnamed2</plasmid>
    </source>
</reference>
<keyword evidence="2" id="KW-1185">Reference proteome</keyword>
<dbReference type="EMBL" id="CP048288">
    <property type="protein sequence ID" value="QHW35665.1"/>
    <property type="molecule type" value="Genomic_DNA"/>
</dbReference>
<evidence type="ECO:0000313" key="2">
    <source>
        <dbReference type="Proteomes" id="UP000479114"/>
    </source>
</evidence>
<keyword evidence="1" id="KW-0614">Plasmid</keyword>
<proteinExistence type="predicted"/>
<gene>
    <name evidence="1" type="ORF">GZH47_32730</name>
</gene>
<dbReference type="RefSeq" id="WP_162645798.1">
    <property type="nucleotide sequence ID" value="NZ_CP048288.1"/>
</dbReference>
<protein>
    <submittedName>
        <fullName evidence="1">Uncharacterized protein</fullName>
    </submittedName>
</protein>
<name>A0A6C0PBD0_9BACL</name>